<organism evidence="2 3">
    <name type="scientific">Pseudomonas reinekei</name>
    <dbReference type="NCBI Taxonomy" id="395598"/>
    <lineage>
        <taxon>Bacteria</taxon>
        <taxon>Pseudomonadati</taxon>
        <taxon>Pseudomonadota</taxon>
        <taxon>Gammaproteobacteria</taxon>
        <taxon>Pseudomonadales</taxon>
        <taxon>Pseudomonadaceae</taxon>
        <taxon>Pseudomonas</taxon>
    </lineage>
</organism>
<proteinExistence type="predicted"/>
<name>A0A1Q9X5F2_PSERE</name>
<evidence type="ECO:0000313" key="2">
    <source>
        <dbReference type="EMBL" id="OLU06213.1"/>
    </source>
</evidence>
<evidence type="ECO:0000313" key="1">
    <source>
        <dbReference type="EMBL" id="KAB0488717.1"/>
    </source>
</evidence>
<reference evidence="3" key="1">
    <citation type="submission" date="2017-01" db="EMBL/GenBank/DDBJ databases">
        <authorList>
            <person name="Poblete-Castro I."/>
        </authorList>
    </citation>
    <scope>NUCLEOTIDE SEQUENCE [LARGE SCALE GENOMIC DNA]</scope>
    <source>
        <strain evidence="3">DSM 18361 / CCUG 53116 / MT1</strain>
    </source>
</reference>
<evidence type="ECO:0000313" key="4">
    <source>
        <dbReference type="Proteomes" id="UP000460142"/>
    </source>
</evidence>
<dbReference type="Proteomes" id="UP000460142">
    <property type="component" value="Unassembled WGS sequence"/>
</dbReference>
<reference evidence="2" key="2">
    <citation type="submission" date="2017-01" db="EMBL/GenBank/DDBJ databases">
        <authorList>
            <person name="Mah S.A."/>
            <person name="Swanson W.J."/>
            <person name="Moy G.W."/>
            <person name="Vacquier V.D."/>
        </authorList>
    </citation>
    <scope>NUCLEOTIDE SEQUENCE [LARGE SCALE GENOMIC DNA]</scope>
    <source>
        <strain evidence="2">MT1</strain>
    </source>
</reference>
<protein>
    <submittedName>
        <fullName evidence="1">DUF4926 domain-containing protein</fullName>
    </submittedName>
</protein>
<comment type="caution">
    <text evidence="2">The sequence shown here is derived from an EMBL/GenBank/DDBJ whole genome shotgun (WGS) entry which is preliminary data.</text>
</comment>
<dbReference type="EMBL" id="VZPS01000001">
    <property type="protein sequence ID" value="KAB0488717.1"/>
    <property type="molecule type" value="Genomic_DNA"/>
</dbReference>
<keyword evidence="3" id="KW-1185">Reference proteome</keyword>
<dbReference type="Proteomes" id="UP000186756">
    <property type="component" value="Unassembled WGS sequence"/>
</dbReference>
<dbReference type="EMBL" id="MSTQ01000001">
    <property type="protein sequence ID" value="OLU06213.1"/>
    <property type="molecule type" value="Genomic_DNA"/>
</dbReference>
<accession>A0A1Q9X5F2</accession>
<sequence>MNIFRENDVIRLREEVEASIITGDEIFVPKGTIGTIVLVHGNPDQPSAYEIEFFIPGQNDFALATVDVTCVSKV</sequence>
<dbReference type="OrthoDB" id="9897062at2"/>
<reference evidence="1 4" key="3">
    <citation type="submission" date="2019-09" db="EMBL/GenBank/DDBJ databases">
        <title>Draft genome sequences of 48 bacterial type strains from the CCUG.</title>
        <authorList>
            <person name="Tunovic T."/>
            <person name="Pineiro-Iglesias B."/>
            <person name="Unosson C."/>
            <person name="Inganas E."/>
            <person name="Ohlen M."/>
            <person name="Cardew S."/>
            <person name="Jensie-Markopoulos S."/>
            <person name="Salva-Serra F."/>
            <person name="Jaen-Luchoro D."/>
            <person name="Karlsson R."/>
            <person name="Svensson-Stadler L."/>
            <person name="Chun J."/>
            <person name="Moore E."/>
        </authorList>
    </citation>
    <scope>NUCLEOTIDE SEQUENCE [LARGE SCALE GENOMIC DNA]</scope>
    <source>
        <strain evidence="1 4">CCUG 53116</strain>
    </source>
</reference>
<evidence type="ECO:0000313" key="3">
    <source>
        <dbReference type="Proteomes" id="UP000186756"/>
    </source>
</evidence>
<dbReference type="AlphaFoldDB" id="A0A1Q9X5F2"/>
<gene>
    <name evidence="2" type="ORF">BVK86_02305</name>
    <name evidence="1" type="ORF">F7R15_02320</name>
</gene>